<name>A0A8H4U3I0_9HYPO</name>
<reference evidence="2" key="2">
    <citation type="submission" date="2020-05" db="EMBL/GenBank/DDBJ databases">
        <authorList>
            <person name="Kim H.-S."/>
            <person name="Proctor R.H."/>
            <person name="Brown D.W."/>
        </authorList>
    </citation>
    <scope>NUCLEOTIDE SEQUENCE</scope>
    <source>
        <strain evidence="2">NRRL 20472</strain>
    </source>
</reference>
<sequence length="519" mass="58944">MATIPSESHSRLDHLPMEVIARIFEFSHPTLKRHQIAHRENSLVSDLEPLTIPKLLQKVVRDPIIAWNDHWAPFVLQSPEGPDVMQMSDGTFFFGWPEAFQAVPSPVSQLADEELSICLGLLRKHGHLDQDDLDKARKDLSQGVDNLYKNLAFWKATDPIGTYDLYPSEVFCGIMTLPGLKSVYFRAVDIRTDIALDEDYAAGIHTVPYQDQVDCSSVEHIFLDEFCDSTDQDVEATLLFLQVPKALKTLTIRGGTWHGTYQKFRPEAIYAAMIHVGKSLESLIEYDAVGGEFRDDDTWRLYRGGRFSHIFKNLSTISINVKDLTTQQPKSLGAREKSIRELWVDPDKRYYCFPPIVEAFPKSLEVLLLSNRLPHEGTLDMEIMEETLIALIQSGRYSALKDIYIQEKLPWTDWFSEKTLLRLADVGRDYRIGVHIWGNKCEPRRKLEFPQAPTLKTLEDVKPREGHSGKVFDPLMGAGLEKGTSNGETSQGRNNKIVKKKAGYSGKIKGLWSDLHGLM</sequence>
<evidence type="ECO:0000313" key="3">
    <source>
        <dbReference type="Proteomes" id="UP000622797"/>
    </source>
</evidence>
<comment type="caution">
    <text evidence="2">The sequence shown here is derived from an EMBL/GenBank/DDBJ whole genome shotgun (WGS) entry which is preliminary data.</text>
</comment>
<dbReference type="AlphaFoldDB" id="A0A8H4U3I0"/>
<organism evidence="2 3">
    <name type="scientific">Fusarium sarcochroum</name>
    <dbReference type="NCBI Taxonomy" id="1208366"/>
    <lineage>
        <taxon>Eukaryota</taxon>
        <taxon>Fungi</taxon>
        <taxon>Dikarya</taxon>
        <taxon>Ascomycota</taxon>
        <taxon>Pezizomycotina</taxon>
        <taxon>Sordariomycetes</taxon>
        <taxon>Hypocreomycetidae</taxon>
        <taxon>Hypocreales</taxon>
        <taxon>Nectriaceae</taxon>
        <taxon>Fusarium</taxon>
        <taxon>Fusarium lateritium species complex</taxon>
    </lineage>
</organism>
<feature type="compositionally biased region" description="Polar residues" evidence="1">
    <location>
        <begin position="483"/>
        <end position="494"/>
    </location>
</feature>
<feature type="region of interest" description="Disordered" evidence="1">
    <location>
        <begin position="477"/>
        <end position="498"/>
    </location>
</feature>
<evidence type="ECO:0000313" key="2">
    <source>
        <dbReference type="EMBL" id="KAF4969088.1"/>
    </source>
</evidence>
<evidence type="ECO:0000256" key="1">
    <source>
        <dbReference type="SAM" id="MobiDB-lite"/>
    </source>
</evidence>
<keyword evidence="3" id="KW-1185">Reference proteome</keyword>
<protein>
    <submittedName>
        <fullName evidence="2">Uncharacterized protein</fullName>
    </submittedName>
</protein>
<accession>A0A8H4U3I0</accession>
<dbReference type="EMBL" id="JABEXW010000175">
    <property type="protein sequence ID" value="KAF4969088.1"/>
    <property type="molecule type" value="Genomic_DNA"/>
</dbReference>
<reference evidence="2" key="1">
    <citation type="journal article" date="2020" name="BMC Genomics">
        <title>Correction to: Identification and distribution of gene clusters required for synthesis of sphingolipid metabolism inhibitors in diverse species of the filamentous fungus Fusarium.</title>
        <authorList>
            <person name="Kim H.S."/>
            <person name="Lohmar J.M."/>
            <person name="Busman M."/>
            <person name="Brown D.W."/>
            <person name="Naumann T.A."/>
            <person name="Divon H.H."/>
            <person name="Lysoe E."/>
            <person name="Uhlig S."/>
            <person name="Proctor R.H."/>
        </authorList>
    </citation>
    <scope>NUCLEOTIDE SEQUENCE</scope>
    <source>
        <strain evidence="2">NRRL 20472</strain>
    </source>
</reference>
<gene>
    <name evidence="2" type="ORF">FSARC_3611</name>
</gene>
<proteinExistence type="predicted"/>
<dbReference type="OrthoDB" id="3644718at2759"/>
<dbReference type="Proteomes" id="UP000622797">
    <property type="component" value="Unassembled WGS sequence"/>
</dbReference>